<proteinExistence type="predicted"/>
<dbReference type="InterPro" id="IPR001509">
    <property type="entry name" value="Epimerase_deHydtase"/>
</dbReference>
<dbReference type="GO" id="GO:0004029">
    <property type="term" value="F:aldehyde dehydrogenase (NAD+) activity"/>
    <property type="evidence" value="ECO:0007669"/>
    <property type="project" value="TreeGrafter"/>
</dbReference>
<dbReference type="Proteomes" id="UP000249229">
    <property type="component" value="Unassembled WGS sequence"/>
</dbReference>
<evidence type="ECO:0000259" key="1">
    <source>
        <dbReference type="Pfam" id="PF01370"/>
    </source>
</evidence>
<sequence length="322" mass="33586">MNGKVLVTGTGGFVGRRVVVALEAAGRTVIAGHRRPPPGSVHVDVLDPATLAAALPGVDTVVNAAVGDPRDTRVIVEGTRNTLAAARAAGVRRFIQLSSVAVYGAAHGRVDEDAPTDRPHGAYGAAKRAAEDACRAAGDALTIAILRPSLIYGPRSMQWTVPYLDRLRAGRWPALGTAGEGKANLVHVDDLAGFIVHLATSTLPITGTFNVNGADVPTWNDYLETLRAATGAPPPAGHLPGRATLAARKAAKALAMLARRAGVAAPPLERFVARTPSRDEVERFAVDVTYAVDRMVAAGYRPRIDVAHGVAGIAAWDRAGRP</sequence>
<dbReference type="GO" id="GO:0005737">
    <property type="term" value="C:cytoplasm"/>
    <property type="evidence" value="ECO:0007669"/>
    <property type="project" value="TreeGrafter"/>
</dbReference>
<evidence type="ECO:0000313" key="2">
    <source>
        <dbReference type="EMBL" id="PZQ61762.1"/>
    </source>
</evidence>
<name>A0A2W5P7J7_9SPHN</name>
<reference evidence="2 3" key="1">
    <citation type="submission" date="2017-08" db="EMBL/GenBank/DDBJ databases">
        <title>Infants hospitalized years apart are colonized by the same room-sourced microbial strains.</title>
        <authorList>
            <person name="Brooks B."/>
            <person name="Olm M.R."/>
            <person name="Firek B.A."/>
            <person name="Baker R."/>
            <person name="Thomas B.C."/>
            <person name="Morowitz M.J."/>
            <person name="Banfield J.F."/>
        </authorList>
    </citation>
    <scope>NUCLEOTIDE SEQUENCE [LARGE SCALE GENOMIC DNA]</scope>
    <source>
        <strain evidence="2">S2_005_001_R1_22</strain>
    </source>
</reference>
<dbReference type="Gene3D" id="3.40.50.720">
    <property type="entry name" value="NAD(P)-binding Rossmann-like Domain"/>
    <property type="match status" value="1"/>
</dbReference>
<dbReference type="Pfam" id="PF01370">
    <property type="entry name" value="Epimerase"/>
    <property type="match status" value="1"/>
</dbReference>
<dbReference type="PANTHER" id="PTHR48079">
    <property type="entry name" value="PROTEIN YEEZ"/>
    <property type="match status" value="1"/>
</dbReference>
<comment type="caution">
    <text evidence="2">The sequence shown here is derived from an EMBL/GenBank/DDBJ whole genome shotgun (WGS) entry which is preliminary data.</text>
</comment>
<dbReference type="InterPro" id="IPR036291">
    <property type="entry name" value="NAD(P)-bd_dom_sf"/>
</dbReference>
<dbReference type="AlphaFoldDB" id="A0A2W5P7J7"/>
<dbReference type="SUPFAM" id="SSF51735">
    <property type="entry name" value="NAD(P)-binding Rossmann-fold domains"/>
    <property type="match status" value="1"/>
</dbReference>
<evidence type="ECO:0000313" key="3">
    <source>
        <dbReference type="Proteomes" id="UP000249229"/>
    </source>
</evidence>
<dbReference type="PANTHER" id="PTHR48079:SF6">
    <property type="entry name" value="NAD(P)-BINDING DOMAIN-CONTAINING PROTEIN-RELATED"/>
    <property type="match status" value="1"/>
</dbReference>
<protein>
    <submittedName>
        <fullName evidence="2">Capsular biosynthesis protein</fullName>
    </submittedName>
</protein>
<feature type="domain" description="NAD-dependent epimerase/dehydratase" evidence="1">
    <location>
        <begin position="5"/>
        <end position="202"/>
    </location>
</feature>
<organism evidence="2 3">
    <name type="scientific">Sphingomonas taxi</name>
    <dbReference type="NCBI Taxonomy" id="1549858"/>
    <lineage>
        <taxon>Bacteria</taxon>
        <taxon>Pseudomonadati</taxon>
        <taxon>Pseudomonadota</taxon>
        <taxon>Alphaproteobacteria</taxon>
        <taxon>Sphingomonadales</taxon>
        <taxon>Sphingomonadaceae</taxon>
        <taxon>Sphingomonas</taxon>
    </lineage>
</organism>
<accession>A0A2W5P7J7</accession>
<gene>
    <name evidence="2" type="ORF">DI544_03825</name>
</gene>
<dbReference type="InterPro" id="IPR051783">
    <property type="entry name" value="NAD(P)-dependent_oxidoreduct"/>
</dbReference>
<dbReference type="EMBL" id="QFQI01000002">
    <property type="protein sequence ID" value="PZQ61762.1"/>
    <property type="molecule type" value="Genomic_DNA"/>
</dbReference>